<dbReference type="RefSeq" id="WP_311160958.1">
    <property type="nucleotide sequence ID" value="NZ_JAVQLW010000001.1"/>
</dbReference>
<evidence type="ECO:0000256" key="2">
    <source>
        <dbReference type="SAM" id="Phobius"/>
    </source>
</evidence>
<feature type="region of interest" description="Disordered" evidence="1">
    <location>
        <begin position="323"/>
        <end position="349"/>
    </location>
</feature>
<sequence>MNDHERFACFDYKSQPSRDRQDWPGCLLSSRRPWHQFTGGLLKRGGSVIAALILSIALWLGLMAPIHAQDLPDWQDAHVNDFARLLGPGDAEAIRMALSDLRSTTGVEGTIVTLSDRATHGGADGLEPFATRLFNHWGVGDAGRKNGFMILVLANDREARIELGAGYPTEADIRAQDIMRNTMLPAFRDGRMSEGIRQGTEAVISLIARPGAPALAPAAASGTNWVDRALNLVFFGAFAAIFGAIGLRHWRRRHCPECGKGGLETAREAVQTPQEDGGYLVADSQTIRCCPHCGWSESRRMPMPRRVYYGPAGDVLRSERNPEYRARSGSGSSGFGGGSSRGGGASGRW</sequence>
<feature type="transmembrane region" description="Helical" evidence="2">
    <location>
        <begin position="41"/>
        <end position="62"/>
    </location>
</feature>
<evidence type="ECO:0000256" key="1">
    <source>
        <dbReference type="SAM" id="MobiDB-lite"/>
    </source>
</evidence>
<dbReference type="Gene3D" id="3.10.310.50">
    <property type="match status" value="1"/>
</dbReference>
<keyword evidence="2" id="KW-0472">Membrane</keyword>
<reference evidence="5" key="1">
    <citation type="submission" date="2023-07" db="EMBL/GenBank/DDBJ databases">
        <title>Paracoccus sp. MBLB3053 whole genome sequence.</title>
        <authorList>
            <person name="Hwang C.Y."/>
            <person name="Cho E.-S."/>
            <person name="Seo M.-J."/>
        </authorList>
    </citation>
    <scope>NUCLEOTIDE SEQUENCE [LARGE SCALE GENOMIC DNA]</scope>
    <source>
        <strain evidence="5">MBLB3053</strain>
    </source>
</reference>
<evidence type="ECO:0000313" key="4">
    <source>
        <dbReference type="EMBL" id="MDS9468689.1"/>
    </source>
</evidence>
<accession>A0ABU2HUG1</accession>
<evidence type="ECO:0000313" key="5">
    <source>
        <dbReference type="Proteomes" id="UP001269144"/>
    </source>
</evidence>
<feature type="domain" description="TPM" evidence="3">
    <location>
        <begin position="79"/>
        <end position="204"/>
    </location>
</feature>
<evidence type="ECO:0000259" key="3">
    <source>
        <dbReference type="Pfam" id="PF04536"/>
    </source>
</evidence>
<dbReference type="Proteomes" id="UP001269144">
    <property type="component" value="Unassembled WGS sequence"/>
</dbReference>
<keyword evidence="5" id="KW-1185">Reference proteome</keyword>
<feature type="transmembrane region" description="Helical" evidence="2">
    <location>
        <begin position="229"/>
        <end position="247"/>
    </location>
</feature>
<dbReference type="PANTHER" id="PTHR30373:SF2">
    <property type="entry name" value="UPF0603 PROTEIN YGCG"/>
    <property type="match status" value="1"/>
</dbReference>
<gene>
    <name evidence="4" type="ORF">RGQ15_14070</name>
</gene>
<dbReference type="PANTHER" id="PTHR30373">
    <property type="entry name" value="UPF0603 PROTEIN YGCG"/>
    <property type="match status" value="1"/>
</dbReference>
<name>A0ABU2HUG1_9RHOB</name>
<protein>
    <submittedName>
        <fullName evidence="4">TPM domain-containing protein</fullName>
    </submittedName>
</protein>
<dbReference type="Pfam" id="PF04536">
    <property type="entry name" value="TPM_phosphatase"/>
    <property type="match status" value="1"/>
</dbReference>
<keyword evidence="2" id="KW-1133">Transmembrane helix</keyword>
<dbReference type="EMBL" id="JAVQLW010000001">
    <property type="protein sequence ID" value="MDS9468689.1"/>
    <property type="molecule type" value="Genomic_DNA"/>
</dbReference>
<feature type="compositionally biased region" description="Gly residues" evidence="1">
    <location>
        <begin position="331"/>
        <end position="349"/>
    </location>
</feature>
<comment type="caution">
    <text evidence="4">The sequence shown here is derived from an EMBL/GenBank/DDBJ whole genome shotgun (WGS) entry which is preliminary data.</text>
</comment>
<dbReference type="InterPro" id="IPR007621">
    <property type="entry name" value="TPM_dom"/>
</dbReference>
<keyword evidence="2" id="KW-0812">Transmembrane</keyword>
<organism evidence="4 5">
    <name type="scientific">Paracoccus aurantius</name>
    <dbReference type="NCBI Taxonomy" id="3073814"/>
    <lineage>
        <taxon>Bacteria</taxon>
        <taxon>Pseudomonadati</taxon>
        <taxon>Pseudomonadota</taxon>
        <taxon>Alphaproteobacteria</taxon>
        <taxon>Rhodobacterales</taxon>
        <taxon>Paracoccaceae</taxon>
        <taxon>Paracoccus</taxon>
    </lineage>
</organism>
<proteinExistence type="predicted"/>